<feature type="compositionally biased region" description="Basic and acidic residues" evidence="2">
    <location>
        <begin position="183"/>
        <end position="202"/>
    </location>
</feature>
<evidence type="ECO:0000256" key="1">
    <source>
        <dbReference type="SAM" id="Coils"/>
    </source>
</evidence>
<feature type="coiled-coil region" evidence="1">
    <location>
        <begin position="368"/>
        <end position="398"/>
    </location>
</feature>
<evidence type="ECO:0000313" key="3">
    <source>
        <dbReference type="EMBL" id="KAK8129398.1"/>
    </source>
</evidence>
<gene>
    <name evidence="3" type="ORF">PG999_001778</name>
</gene>
<feature type="compositionally biased region" description="Polar residues" evidence="2">
    <location>
        <begin position="128"/>
        <end position="144"/>
    </location>
</feature>
<evidence type="ECO:0000313" key="4">
    <source>
        <dbReference type="Proteomes" id="UP001392437"/>
    </source>
</evidence>
<dbReference type="AlphaFoldDB" id="A0AAW0R6G3"/>
<reference evidence="3 4" key="1">
    <citation type="submission" date="2023-01" db="EMBL/GenBank/DDBJ databases">
        <title>Analysis of 21 Apiospora genomes using comparative genomics revels a genus with tremendous synthesis potential of carbohydrate active enzymes and secondary metabolites.</title>
        <authorList>
            <person name="Sorensen T."/>
        </authorList>
    </citation>
    <scope>NUCLEOTIDE SEQUENCE [LARGE SCALE GENOMIC DNA]</scope>
    <source>
        <strain evidence="3 4">CBS 117206</strain>
    </source>
</reference>
<feature type="compositionally biased region" description="Polar residues" evidence="2">
    <location>
        <begin position="1"/>
        <end position="12"/>
    </location>
</feature>
<protein>
    <submittedName>
        <fullName evidence="3">Uncharacterized protein</fullName>
    </submittedName>
</protein>
<keyword evidence="1" id="KW-0175">Coiled coil</keyword>
<feature type="compositionally biased region" description="Polar residues" evidence="2">
    <location>
        <begin position="89"/>
        <end position="117"/>
    </location>
</feature>
<comment type="caution">
    <text evidence="3">The sequence shown here is derived from an EMBL/GenBank/DDBJ whole genome shotgun (WGS) entry which is preliminary data.</text>
</comment>
<dbReference type="Gene3D" id="1.10.287.1490">
    <property type="match status" value="1"/>
</dbReference>
<feature type="region of interest" description="Disordered" evidence="2">
    <location>
        <begin position="1"/>
        <end position="152"/>
    </location>
</feature>
<keyword evidence="4" id="KW-1185">Reference proteome</keyword>
<sequence length="768" mass="86459">MRPTYSAKQTGFSDDRRRSGHGSGSGGNYESYRPDRDRDRDAPRSAGDKSSYNRRESDSRDHHDDRDRSRDGERDRAVKTGDDRRSLALQLNTNIPTGPRNPTLSSARSSPLSTRTSALPPAPAYRGSVTTPGGLTAPSPQHQSHPAPKAKNPKVQVILEQIYKWEDIVRKRTLVSAQRDKKKREMDDRKRSLESLEGNRKDNTSMLEIQHKLKDHDMKEWYEIDKRFRSFDEPYGEYLEAIATAIHSATTQPETSNINPSAMADMEKKADEKLEKSVAALEKRMSDKFDAQLAALEKDMAERLSTKTVTLQKDLSTTRSELRALKTARTSADKKLTGLESSIGSALQAIDVVKEDNSASASKFLSQCAALEGQHTQLRSANSKVEDEINALNKFSQEATRRIGEVDSAIAAIGTTITTKAATSYLEGVKDEHSGEIDELKRLTKNHGDQLASLTVSLKSTTNSVANPSISLDSIKDQLRVLTDQVADHEQLRKDLEAVQLRTGKMERQFDGINIDEFLDEWSELGIKTKLPELDNDIEYLRHELNKLKGQGGRIVVQEPTPPVPDDGLRKDISYLQEGDRQKTEELKVLRERLANNNKKILGFVQQLLTQQMEPIVKSLDDLNTRFEQLPPVANQEQDLTGLMTTEQFDTRIAAIRQELPSTIADLVKRQATEPCVAQIQELRNEFNDIRGRVERLSMEVNNVNDQFQHLWTKPLWDQICARVDQSYSMFGPRIDANMRRLTHLEEKVMSLTNQVAPAPSLSGQDLP</sequence>
<proteinExistence type="predicted"/>
<dbReference type="EMBL" id="JAQQWP010000002">
    <property type="protein sequence ID" value="KAK8129398.1"/>
    <property type="molecule type" value="Genomic_DNA"/>
</dbReference>
<organism evidence="3 4">
    <name type="scientific">Apiospora kogelbergensis</name>
    <dbReference type="NCBI Taxonomy" id="1337665"/>
    <lineage>
        <taxon>Eukaryota</taxon>
        <taxon>Fungi</taxon>
        <taxon>Dikarya</taxon>
        <taxon>Ascomycota</taxon>
        <taxon>Pezizomycotina</taxon>
        <taxon>Sordariomycetes</taxon>
        <taxon>Xylariomycetidae</taxon>
        <taxon>Amphisphaeriales</taxon>
        <taxon>Apiosporaceae</taxon>
        <taxon>Apiospora</taxon>
    </lineage>
</organism>
<feature type="compositionally biased region" description="Basic and acidic residues" evidence="2">
    <location>
        <begin position="32"/>
        <end position="86"/>
    </location>
</feature>
<feature type="coiled-coil region" evidence="1">
    <location>
        <begin position="472"/>
        <end position="551"/>
    </location>
</feature>
<dbReference type="Proteomes" id="UP001392437">
    <property type="component" value="Unassembled WGS sequence"/>
</dbReference>
<accession>A0AAW0R6G3</accession>
<evidence type="ECO:0000256" key="2">
    <source>
        <dbReference type="SAM" id="MobiDB-lite"/>
    </source>
</evidence>
<feature type="region of interest" description="Disordered" evidence="2">
    <location>
        <begin position="175"/>
        <end position="202"/>
    </location>
</feature>
<name>A0AAW0R6G3_9PEZI</name>